<organism evidence="2">
    <name type="scientific">marine sediment metagenome</name>
    <dbReference type="NCBI Taxonomy" id="412755"/>
    <lineage>
        <taxon>unclassified sequences</taxon>
        <taxon>metagenomes</taxon>
        <taxon>ecological metagenomes</taxon>
    </lineage>
</organism>
<proteinExistence type="predicted"/>
<reference evidence="2" key="1">
    <citation type="journal article" date="2014" name="Front. Microbiol.">
        <title>High frequency of phylogenetically diverse reductive dehalogenase-homologous genes in deep subseafloor sedimentary metagenomes.</title>
        <authorList>
            <person name="Kawai M."/>
            <person name="Futagami T."/>
            <person name="Toyoda A."/>
            <person name="Takaki Y."/>
            <person name="Nishi S."/>
            <person name="Hori S."/>
            <person name="Arai W."/>
            <person name="Tsubouchi T."/>
            <person name="Morono Y."/>
            <person name="Uchiyama I."/>
            <person name="Ito T."/>
            <person name="Fujiyama A."/>
            <person name="Inagaki F."/>
            <person name="Takami H."/>
        </authorList>
    </citation>
    <scope>NUCLEOTIDE SEQUENCE</scope>
    <source>
        <strain evidence="2">Expedition CK06-06</strain>
    </source>
</reference>
<accession>X0W7F6</accession>
<dbReference type="EMBL" id="BARS01021869">
    <property type="protein sequence ID" value="GAG08591.1"/>
    <property type="molecule type" value="Genomic_DNA"/>
</dbReference>
<sequence length="271" mass="28022">VRAQSLGDFAALNVRLTAGGVFGARSFQIKQGDLTIGNELKASEINVSLDNGLLTVAGTIDASGERVGTIRLAAKRGLTLTGTAVLDAHGTVLRVDSYGKIIDSPNRAIVELSSGDGRLTLAQGARIDLRHGTNTPIGTSAGQNDGRARGTLDLNAPRIGSTGKTTDADAATYGDIDIDVSGMPNIQGARTINVNAMQSYDDAPTAPAPAASGRPYQVIDQAWLDSKHTASTTFINAALARGSLTAGKLAGLNNATYRDAFHLRPGIEVVS</sequence>
<feature type="non-terminal residue" evidence="2">
    <location>
        <position position="1"/>
    </location>
</feature>
<name>X0W7F6_9ZZZZ</name>
<feature type="non-terminal residue" evidence="2">
    <location>
        <position position="271"/>
    </location>
</feature>
<evidence type="ECO:0000313" key="2">
    <source>
        <dbReference type="EMBL" id="GAG08591.1"/>
    </source>
</evidence>
<gene>
    <name evidence="2" type="ORF">S01H1_35053</name>
</gene>
<feature type="compositionally biased region" description="Polar residues" evidence="1">
    <location>
        <begin position="132"/>
        <end position="143"/>
    </location>
</feature>
<feature type="region of interest" description="Disordered" evidence="1">
    <location>
        <begin position="130"/>
        <end position="150"/>
    </location>
</feature>
<protein>
    <recommendedName>
        <fullName evidence="3">Filamentous haemagglutinin FhaB/tRNA nuclease CdiA-like TPS domain-containing protein</fullName>
    </recommendedName>
</protein>
<evidence type="ECO:0008006" key="3">
    <source>
        <dbReference type="Google" id="ProtNLM"/>
    </source>
</evidence>
<comment type="caution">
    <text evidence="2">The sequence shown here is derived from an EMBL/GenBank/DDBJ whole genome shotgun (WGS) entry which is preliminary data.</text>
</comment>
<evidence type="ECO:0000256" key="1">
    <source>
        <dbReference type="SAM" id="MobiDB-lite"/>
    </source>
</evidence>
<dbReference type="AlphaFoldDB" id="X0W7F6"/>